<dbReference type="EMBL" id="BANC01000095">
    <property type="protein sequence ID" value="GAN81493.1"/>
    <property type="molecule type" value="Genomic_DNA"/>
</dbReference>
<dbReference type="InterPro" id="IPR015424">
    <property type="entry name" value="PyrdxlP-dep_Trfase"/>
</dbReference>
<proteinExistence type="predicted"/>
<protein>
    <submittedName>
        <fullName evidence="1">Uncharacterized protein</fullName>
    </submittedName>
</protein>
<sequence length="668" mass="70104">MGKAGDNMTPATLLTGETCSISRDGLTEAPEFAVFREILPDISPPHPALAPLWLRHEAEAAWLVAHGVAPDLAMAAAARAAAQFFTAEMEDLPEASRALLPDWLMPMAAEVSPGPLLLAAWFGLEAEAAERLHESWAMLGTAEALMETGGDIRLARDPKTALNGYGCSHRPRPWAITFASSTASSSSERGYIAADKARLAATAALLRGKAARQVQAGCVGAVRRGIAKSFGLRAGEEVVLAASGTDTELLALALTHLAGTDKPVLNILIAPEETGRGVPMAAQGLHFAVDTALGHDVTFEAPIEGFRPDTALANIALRAPSGAVRAEAEVEAEIEAALAGALADGRRVILHGLDLSKTGLLAPSPAFLALLRAAYGDAFDIVLDACQTRLSPGSVRAYLDLGATVLVTGSKFFTGPPFAGAALLPVKVAARLQTGKLPAGLAAYFNQAEFPPGAPAALALPEGGNYGLALRWHAALAEMRALLRVPPARRAVILRDFAAAVVRGIASTPGLTLLPSPVISRTAEDELWERLPSIFTFSLRAPHAPERCLTPAEARQVYVWLNTDLSSWLPEQASIAARICHIGQPVPLTQPQGVGQLGALRVSAGARLISGEPSHRALRPPARLAREFADVSVVFTKIGLILANWAVLVAANPSPAYRPHGLRDAMKG</sequence>
<organism evidence="1 2">
    <name type="scientific">Acidocella aminolytica 101 = DSM 11237</name>
    <dbReference type="NCBI Taxonomy" id="1120923"/>
    <lineage>
        <taxon>Bacteria</taxon>
        <taxon>Pseudomonadati</taxon>
        <taxon>Pseudomonadota</taxon>
        <taxon>Alphaproteobacteria</taxon>
        <taxon>Acetobacterales</taxon>
        <taxon>Acidocellaceae</taxon>
        <taxon>Acidocella</taxon>
    </lineage>
</organism>
<name>A0A0D6PJW2_9PROT</name>
<gene>
    <name evidence="1" type="ORF">Aam_097_018</name>
</gene>
<keyword evidence="2" id="KW-1185">Reference proteome</keyword>
<dbReference type="Proteomes" id="UP000032668">
    <property type="component" value="Unassembled WGS sequence"/>
</dbReference>
<accession>A0A0D6PJW2</accession>
<dbReference type="SUPFAM" id="SSF53383">
    <property type="entry name" value="PLP-dependent transferases"/>
    <property type="match status" value="1"/>
</dbReference>
<dbReference type="STRING" id="1120923.SAMN02746095_01908"/>
<dbReference type="AlphaFoldDB" id="A0A0D6PJW2"/>
<evidence type="ECO:0000313" key="1">
    <source>
        <dbReference type="EMBL" id="GAN81493.1"/>
    </source>
</evidence>
<evidence type="ECO:0000313" key="2">
    <source>
        <dbReference type="Proteomes" id="UP000032668"/>
    </source>
</evidence>
<reference evidence="1 2" key="1">
    <citation type="submission" date="2012-11" db="EMBL/GenBank/DDBJ databases">
        <title>Whole genome sequence of Acidocella aminolytica 101 = DSM 11237.</title>
        <authorList>
            <person name="Azuma Y."/>
            <person name="Higashiura N."/>
            <person name="Hirakawa H."/>
            <person name="Matsushita K."/>
        </authorList>
    </citation>
    <scope>NUCLEOTIDE SEQUENCE [LARGE SCALE GENOMIC DNA]</scope>
    <source>
        <strain evidence="2">101 / DSM 11237</strain>
    </source>
</reference>
<comment type="caution">
    <text evidence="1">The sequence shown here is derived from an EMBL/GenBank/DDBJ whole genome shotgun (WGS) entry which is preliminary data.</text>
</comment>